<dbReference type="AlphaFoldDB" id="A0A4T0LQE0"/>
<evidence type="ECO:0000259" key="8">
    <source>
        <dbReference type="PROSITE" id="PS51194"/>
    </source>
</evidence>
<sequence length="459" mass="50943">MTFIYYRLNRSLIASRSIRTYKSAATSGSSEHGFGLRGNGVRTSKHQTREALFNLNSKNRQDSNQKLPSFNKNYVEFTESVKNFTGLTLVDGLLESIKSIIGAKTLPTSIQSLSFMSLLNGRNKQSLLAAETGSGKTFAFLIPLIHSLKSTEGSSKKTKPRAIIVAPTRELCRQLTSQVKALTHNAKLKSTYVHNAEEGPFDNDDVIVGSPEQLLKLNDGFEGVEWLVIDEADALFEKDFITSTESLIETIRRVRGNNVNLVMSTATVNEKFSKYLDETYPKINRLISPKTHTLPRALKVNYAPYVSGNKLADLKNAISDSMYTAGVSNKSRNSKVLVFVNTNDRAEKVCEYFNEKGLKSAVMTSISKGRSKVSNRPIKEFLRNAEHTPDSPQVLVTTSLLARGLDFGTHVQNVFIAEESGSTVDFLHRAGRTGRAGAQGNVTVMVPNKKYQDMTKRRR</sequence>
<dbReference type="SMART" id="SM00490">
    <property type="entry name" value="HELICc"/>
    <property type="match status" value="1"/>
</dbReference>
<dbReference type="PANTHER" id="PTHR47960">
    <property type="entry name" value="DEAD-BOX ATP-DEPENDENT RNA HELICASE 50"/>
    <property type="match status" value="1"/>
</dbReference>
<dbReference type="EMBL" id="SPRX01000013">
    <property type="protein sequence ID" value="TIC67071.1"/>
    <property type="molecule type" value="Genomic_DNA"/>
</dbReference>
<evidence type="ECO:0000256" key="3">
    <source>
        <dbReference type="ARBA" id="ARBA00022801"/>
    </source>
</evidence>
<comment type="caution">
    <text evidence="9">The sequence shown here is derived from an EMBL/GenBank/DDBJ whole genome shotgun (WGS) entry which is preliminary data.</text>
</comment>
<dbReference type="GO" id="GO:0005524">
    <property type="term" value="F:ATP binding"/>
    <property type="evidence" value="ECO:0007669"/>
    <property type="project" value="UniProtKB-KW"/>
</dbReference>
<dbReference type="CDD" id="cd00268">
    <property type="entry name" value="DEADc"/>
    <property type="match status" value="1"/>
</dbReference>
<evidence type="ECO:0000313" key="10">
    <source>
        <dbReference type="Proteomes" id="UP000310708"/>
    </source>
</evidence>
<dbReference type="PROSITE" id="PS51194">
    <property type="entry name" value="HELICASE_CTER"/>
    <property type="match status" value="1"/>
</dbReference>
<dbReference type="SMART" id="SM00487">
    <property type="entry name" value="DEXDc"/>
    <property type="match status" value="1"/>
</dbReference>
<keyword evidence="3 9" id="KW-0378">Hydrolase</keyword>
<dbReference type="Proteomes" id="UP000310708">
    <property type="component" value="Unassembled WGS sequence"/>
</dbReference>
<dbReference type="InterPro" id="IPR011545">
    <property type="entry name" value="DEAD/DEAH_box_helicase_dom"/>
</dbReference>
<accession>A0A4T0LQE0</accession>
<proteinExistence type="predicted"/>
<dbReference type="Gene3D" id="3.40.50.300">
    <property type="entry name" value="P-loop containing nucleotide triphosphate hydrolases"/>
    <property type="match status" value="2"/>
</dbReference>
<dbReference type="InterPro" id="IPR001650">
    <property type="entry name" value="Helicase_C-like"/>
</dbReference>
<dbReference type="PROSITE" id="PS51192">
    <property type="entry name" value="HELICASE_ATP_BIND_1"/>
    <property type="match status" value="1"/>
</dbReference>
<comment type="catalytic activity">
    <reaction evidence="6">
        <text>ATP + H2O = ADP + phosphate + H(+)</text>
        <dbReference type="Rhea" id="RHEA:13065"/>
        <dbReference type="ChEBI" id="CHEBI:15377"/>
        <dbReference type="ChEBI" id="CHEBI:15378"/>
        <dbReference type="ChEBI" id="CHEBI:30616"/>
        <dbReference type="ChEBI" id="CHEBI:43474"/>
        <dbReference type="ChEBI" id="CHEBI:456216"/>
        <dbReference type="EC" id="3.6.4.13"/>
    </reaction>
</comment>
<dbReference type="InterPro" id="IPR014001">
    <property type="entry name" value="Helicase_ATP-bd"/>
</dbReference>
<dbReference type="Pfam" id="PF00270">
    <property type="entry name" value="DEAD"/>
    <property type="match status" value="1"/>
</dbReference>
<evidence type="ECO:0000256" key="2">
    <source>
        <dbReference type="ARBA" id="ARBA00022741"/>
    </source>
</evidence>
<evidence type="ECO:0000256" key="6">
    <source>
        <dbReference type="ARBA" id="ARBA00047984"/>
    </source>
</evidence>
<evidence type="ECO:0000256" key="4">
    <source>
        <dbReference type="ARBA" id="ARBA00022806"/>
    </source>
</evidence>
<dbReference type="GO" id="GO:0003676">
    <property type="term" value="F:nucleic acid binding"/>
    <property type="evidence" value="ECO:0007669"/>
    <property type="project" value="InterPro"/>
</dbReference>
<dbReference type="GO" id="GO:0016787">
    <property type="term" value="F:hydrolase activity"/>
    <property type="evidence" value="ECO:0007669"/>
    <property type="project" value="UniProtKB-KW"/>
</dbReference>
<keyword evidence="2" id="KW-0547">Nucleotide-binding</keyword>
<organism evidence="9 10">
    <name type="scientific">Wallemia mellicola</name>
    <dbReference type="NCBI Taxonomy" id="1708541"/>
    <lineage>
        <taxon>Eukaryota</taxon>
        <taxon>Fungi</taxon>
        <taxon>Dikarya</taxon>
        <taxon>Basidiomycota</taxon>
        <taxon>Wallemiomycotina</taxon>
        <taxon>Wallemiomycetes</taxon>
        <taxon>Wallemiales</taxon>
        <taxon>Wallemiaceae</taxon>
        <taxon>Wallemia</taxon>
    </lineage>
</organism>
<reference evidence="9 10" key="1">
    <citation type="submission" date="2019-03" db="EMBL/GenBank/DDBJ databases">
        <title>Sequencing 25 genomes of Wallemia mellicola.</title>
        <authorList>
            <person name="Gostincar C."/>
        </authorList>
    </citation>
    <scope>NUCLEOTIDE SEQUENCE [LARGE SCALE GENOMIC DNA]</scope>
    <source>
        <strain evidence="9 10">EXF-757</strain>
    </source>
</reference>
<dbReference type="SUPFAM" id="SSF52540">
    <property type="entry name" value="P-loop containing nucleoside triphosphate hydrolases"/>
    <property type="match status" value="1"/>
</dbReference>
<protein>
    <recommendedName>
        <fullName evidence="1">RNA helicase</fullName>
        <ecNumber evidence="1">3.6.4.13</ecNumber>
    </recommendedName>
</protein>
<gene>
    <name evidence="9" type="ORF">E3Q01_01467</name>
</gene>
<dbReference type="GO" id="GO:0003724">
    <property type="term" value="F:RNA helicase activity"/>
    <property type="evidence" value="ECO:0007669"/>
    <property type="project" value="UniProtKB-EC"/>
</dbReference>
<name>A0A4T0LQE0_9BASI</name>
<evidence type="ECO:0000313" key="9">
    <source>
        <dbReference type="EMBL" id="TIC67071.1"/>
    </source>
</evidence>
<dbReference type="Pfam" id="PF00271">
    <property type="entry name" value="Helicase_C"/>
    <property type="match status" value="1"/>
</dbReference>
<feature type="domain" description="Helicase ATP-binding" evidence="7">
    <location>
        <begin position="117"/>
        <end position="286"/>
    </location>
</feature>
<feature type="domain" description="Helicase C-terminal" evidence="8">
    <location>
        <begin position="310"/>
        <end position="459"/>
    </location>
</feature>
<keyword evidence="5" id="KW-0067">ATP-binding</keyword>
<dbReference type="InterPro" id="IPR044742">
    <property type="entry name" value="DEAD/DEAH_RhlB"/>
</dbReference>
<dbReference type="EC" id="3.6.4.13" evidence="1"/>
<evidence type="ECO:0000256" key="5">
    <source>
        <dbReference type="ARBA" id="ARBA00022840"/>
    </source>
</evidence>
<evidence type="ECO:0000256" key="1">
    <source>
        <dbReference type="ARBA" id="ARBA00012552"/>
    </source>
</evidence>
<evidence type="ECO:0000259" key="7">
    <source>
        <dbReference type="PROSITE" id="PS51192"/>
    </source>
</evidence>
<dbReference type="InterPro" id="IPR027417">
    <property type="entry name" value="P-loop_NTPase"/>
</dbReference>
<keyword evidence="4" id="KW-0347">Helicase</keyword>